<protein>
    <recommendedName>
        <fullName evidence="11">Glycosyltransferase RgtA/B/C/D-like domain-containing protein</fullName>
    </recommendedName>
</protein>
<evidence type="ECO:0000256" key="4">
    <source>
        <dbReference type="ARBA" id="ARBA00022679"/>
    </source>
</evidence>
<accession>A0A135HPU4</accession>
<evidence type="ECO:0000256" key="2">
    <source>
        <dbReference type="ARBA" id="ARBA00022475"/>
    </source>
</evidence>
<evidence type="ECO:0000256" key="7">
    <source>
        <dbReference type="ARBA" id="ARBA00023136"/>
    </source>
</evidence>
<keyword evidence="4" id="KW-0808">Transferase</keyword>
<feature type="transmembrane region" description="Helical" evidence="8">
    <location>
        <begin position="273"/>
        <end position="295"/>
    </location>
</feature>
<feature type="transmembrane region" description="Helical" evidence="8">
    <location>
        <begin position="381"/>
        <end position="400"/>
    </location>
</feature>
<feature type="transmembrane region" description="Helical" evidence="8">
    <location>
        <begin position="188"/>
        <end position="216"/>
    </location>
</feature>
<keyword evidence="2" id="KW-1003">Cell membrane</keyword>
<dbReference type="Proteomes" id="UP000070107">
    <property type="component" value="Unassembled WGS sequence"/>
</dbReference>
<keyword evidence="7 8" id="KW-0472">Membrane</keyword>
<feature type="transmembrane region" description="Helical" evidence="8">
    <location>
        <begin position="475"/>
        <end position="497"/>
    </location>
</feature>
<keyword evidence="6 8" id="KW-1133">Transmembrane helix</keyword>
<dbReference type="GO" id="GO:0010041">
    <property type="term" value="P:response to iron(III) ion"/>
    <property type="evidence" value="ECO:0007669"/>
    <property type="project" value="TreeGrafter"/>
</dbReference>
<dbReference type="PANTHER" id="PTHR33908">
    <property type="entry name" value="MANNOSYLTRANSFERASE YKCB-RELATED"/>
    <property type="match status" value="1"/>
</dbReference>
<evidence type="ECO:0000256" key="8">
    <source>
        <dbReference type="SAM" id="Phobius"/>
    </source>
</evidence>
<evidence type="ECO:0000256" key="6">
    <source>
        <dbReference type="ARBA" id="ARBA00022989"/>
    </source>
</evidence>
<dbReference type="PANTHER" id="PTHR33908:SF3">
    <property type="entry name" value="UNDECAPRENYL PHOSPHATE-ALPHA-4-AMINO-4-DEOXY-L-ARABINOSE ARABINOSYL TRANSFERASE"/>
    <property type="match status" value="1"/>
</dbReference>
<evidence type="ECO:0000313" key="10">
    <source>
        <dbReference type="Proteomes" id="UP000070107"/>
    </source>
</evidence>
<dbReference type="EMBL" id="LNTU01000039">
    <property type="protein sequence ID" value="KXF75231.1"/>
    <property type="molecule type" value="Genomic_DNA"/>
</dbReference>
<feature type="transmembrane region" description="Helical" evidence="8">
    <location>
        <begin position="223"/>
        <end position="239"/>
    </location>
</feature>
<organism evidence="9 10">
    <name type="scientific">Paramesorhizobium deserti</name>
    <dbReference type="NCBI Taxonomy" id="1494590"/>
    <lineage>
        <taxon>Bacteria</taxon>
        <taxon>Pseudomonadati</taxon>
        <taxon>Pseudomonadota</taxon>
        <taxon>Alphaproteobacteria</taxon>
        <taxon>Hyphomicrobiales</taxon>
        <taxon>Phyllobacteriaceae</taxon>
        <taxon>Paramesorhizobium</taxon>
    </lineage>
</organism>
<feature type="transmembrane region" description="Helical" evidence="8">
    <location>
        <begin position="412"/>
        <end position="434"/>
    </location>
</feature>
<feature type="transmembrane region" description="Helical" evidence="8">
    <location>
        <begin position="358"/>
        <end position="375"/>
    </location>
</feature>
<feature type="transmembrane region" description="Helical" evidence="8">
    <location>
        <begin position="245"/>
        <end position="261"/>
    </location>
</feature>
<comment type="caution">
    <text evidence="9">The sequence shown here is derived from an EMBL/GenBank/DDBJ whole genome shotgun (WGS) entry which is preliminary data.</text>
</comment>
<name>A0A135HPU4_9HYPH</name>
<feature type="transmembrane region" description="Helical" evidence="8">
    <location>
        <begin position="324"/>
        <end position="346"/>
    </location>
</feature>
<proteinExistence type="predicted"/>
<feature type="transmembrane region" description="Helical" evidence="8">
    <location>
        <begin position="446"/>
        <end position="466"/>
    </location>
</feature>
<evidence type="ECO:0008006" key="11">
    <source>
        <dbReference type="Google" id="ProtNLM"/>
    </source>
</evidence>
<evidence type="ECO:0000256" key="3">
    <source>
        <dbReference type="ARBA" id="ARBA00022676"/>
    </source>
</evidence>
<evidence type="ECO:0000256" key="1">
    <source>
        <dbReference type="ARBA" id="ARBA00004651"/>
    </source>
</evidence>
<reference evidence="9 10" key="1">
    <citation type="submission" date="2015-11" db="EMBL/GenBank/DDBJ databases">
        <title>Draft genome sequence of Paramesorhizobium deserti A-3-E, a strain highly resistant to diverse beta-lactam antibiotics.</title>
        <authorList>
            <person name="Lv R."/>
            <person name="Yang X."/>
            <person name="Fang N."/>
            <person name="Guo J."/>
            <person name="Luo X."/>
            <person name="Peng F."/>
            <person name="Yang R."/>
            <person name="Cui Y."/>
            <person name="Fang C."/>
            <person name="Song Y."/>
        </authorList>
    </citation>
    <scope>NUCLEOTIDE SEQUENCE [LARGE SCALE GENOMIC DNA]</scope>
    <source>
        <strain evidence="9 10">A-3-E</strain>
    </source>
</reference>
<dbReference type="AlphaFoldDB" id="A0A135HPU4"/>
<evidence type="ECO:0000256" key="5">
    <source>
        <dbReference type="ARBA" id="ARBA00022692"/>
    </source>
</evidence>
<dbReference type="GO" id="GO:0009103">
    <property type="term" value="P:lipopolysaccharide biosynthetic process"/>
    <property type="evidence" value="ECO:0007669"/>
    <property type="project" value="UniProtKB-ARBA"/>
</dbReference>
<gene>
    <name evidence="9" type="ORF">ATN84_21450</name>
</gene>
<keyword evidence="3" id="KW-0328">Glycosyltransferase</keyword>
<sequence>MPLLREKETGAGKFSLICNYPSYCRHGETISLSAESRWYPPKKQESFVVPQPSSTSLALNRARGLSWAGGVPALVFLLVAVAALWVRPPLAIDETRYLAVEWESYITDNHLLLTLNGVPYTHKTPLLFAMVEEIWDITGPNQMLARLIPILFGAAAILLLRVLTGILARDEGEGVLPVGQPHWILAGLPMFAIFGQAFMFDTMLACGALIAIIGTVTAAHGRMRSGLLLLLLGVSLGFASKGPVILLHTAPVALLAPFWVMGELPVSRMKWTLLVVAAILGGAAINAVWVVPSFIEMSKSSGWELVWTQTFGRVEGKFGHPRPIWFLFALLPALLLPWTLSSATWSRSVWRRALKSESVRLGLVWFVSALILHSLSAGKQAYYLFPSLPGAALVIAGFVESAAAERKDALKFPLAAGAMLMVAGGIIFLAGALFPSQIRATFGFDPATTVLPPVGLLLCGLACWGIMRARDGRRLAAGAIVGLVAFLFAQMSLAPIWQQNDPSRIVQAVPGLNERPVAWVGGYNGEISFAAARTTPIDILDDTSQAPAWLSEHPEGVVFSHVDNTEAPVTGVDATFLRWRGHYLAALTREKASE</sequence>
<keyword evidence="10" id="KW-1185">Reference proteome</keyword>
<comment type="subcellular location">
    <subcellularLocation>
        <location evidence="1">Cell membrane</location>
        <topology evidence="1">Multi-pass membrane protein</topology>
    </subcellularLocation>
</comment>
<evidence type="ECO:0000313" key="9">
    <source>
        <dbReference type="EMBL" id="KXF75231.1"/>
    </source>
</evidence>
<dbReference type="GO" id="GO:0005886">
    <property type="term" value="C:plasma membrane"/>
    <property type="evidence" value="ECO:0007669"/>
    <property type="project" value="UniProtKB-SubCell"/>
</dbReference>
<dbReference type="STRING" id="1494590.ATN84_21450"/>
<feature type="transmembrane region" description="Helical" evidence="8">
    <location>
        <begin position="147"/>
        <end position="168"/>
    </location>
</feature>
<keyword evidence="5 8" id="KW-0812">Transmembrane</keyword>
<dbReference type="GO" id="GO:0016763">
    <property type="term" value="F:pentosyltransferase activity"/>
    <property type="evidence" value="ECO:0007669"/>
    <property type="project" value="TreeGrafter"/>
</dbReference>
<dbReference type="InterPro" id="IPR050297">
    <property type="entry name" value="LipidA_mod_glycosyltrf_83"/>
</dbReference>
<feature type="transmembrane region" description="Helical" evidence="8">
    <location>
        <begin position="65"/>
        <end position="86"/>
    </location>
</feature>